<dbReference type="Pfam" id="PF00501">
    <property type="entry name" value="AMP-binding"/>
    <property type="match status" value="1"/>
</dbReference>
<keyword evidence="4" id="KW-1185">Reference proteome</keyword>
<evidence type="ECO:0000259" key="1">
    <source>
        <dbReference type="Pfam" id="PF00501"/>
    </source>
</evidence>
<dbReference type="PANTHER" id="PTHR43767">
    <property type="entry name" value="LONG-CHAIN-FATTY-ACID--COA LIGASE"/>
    <property type="match status" value="1"/>
</dbReference>
<organism evidence="3 4">
    <name type="scientific">Sphingomonas montanisoli</name>
    <dbReference type="NCBI Taxonomy" id="2606412"/>
    <lineage>
        <taxon>Bacteria</taxon>
        <taxon>Pseudomonadati</taxon>
        <taxon>Pseudomonadota</taxon>
        <taxon>Alphaproteobacteria</taxon>
        <taxon>Sphingomonadales</taxon>
        <taxon>Sphingomonadaceae</taxon>
        <taxon>Sphingomonas</taxon>
    </lineage>
</organism>
<protein>
    <submittedName>
        <fullName evidence="3">Long-chain fatty acid--CoA ligase</fullName>
    </submittedName>
</protein>
<dbReference type="Gene3D" id="3.40.50.12780">
    <property type="entry name" value="N-terminal domain of ligase-like"/>
    <property type="match status" value="1"/>
</dbReference>
<feature type="domain" description="AMP-dependent synthetase/ligase" evidence="1">
    <location>
        <begin position="13"/>
        <end position="368"/>
    </location>
</feature>
<dbReference type="GO" id="GO:0016877">
    <property type="term" value="F:ligase activity, forming carbon-sulfur bonds"/>
    <property type="evidence" value="ECO:0007669"/>
    <property type="project" value="UniProtKB-ARBA"/>
</dbReference>
<dbReference type="InterPro" id="IPR025110">
    <property type="entry name" value="AMP-bd_C"/>
</dbReference>
<evidence type="ECO:0000313" key="3">
    <source>
        <dbReference type="EMBL" id="TZG28894.1"/>
    </source>
</evidence>
<dbReference type="Proteomes" id="UP000322077">
    <property type="component" value="Unassembled WGS sequence"/>
</dbReference>
<dbReference type="AlphaFoldDB" id="A0A5D9CAR9"/>
<dbReference type="InterPro" id="IPR045851">
    <property type="entry name" value="AMP-bd_C_sf"/>
</dbReference>
<reference evidence="3 4" key="1">
    <citation type="submission" date="2019-08" db="EMBL/GenBank/DDBJ databases">
        <authorList>
            <person name="Wang G."/>
            <person name="Xu Z."/>
        </authorList>
    </citation>
    <scope>NUCLEOTIDE SEQUENCE [LARGE SCALE GENOMIC DNA]</scope>
    <source>
        <strain evidence="3 4">ZX</strain>
    </source>
</reference>
<comment type="caution">
    <text evidence="3">The sequence shown here is derived from an EMBL/GenBank/DDBJ whole genome shotgun (WGS) entry which is preliminary data.</text>
</comment>
<feature type="domain" description="AMP-binding enzyme C-terminal" evidence="2">
    <location>
        <begin position="407"/>
        <end position="480"/>
    </location>
</feature>
<dbReference type="InterPro" id="IPR000873">
    <property type="entry name" value="AMP-dep_synth/lig_dom"/>
</dbReference>
<evidence type="ECO:0000259" key="2">
    <source>
        <dbReference type="Pfam" id="PF13193"/>
    </source>
</evidence>
<dbReference type="SUPFAM" id="SSF56801">
    <property type="entry name" value="Acetyl-CoA synthetase-like"/>
    <property type="match status" value="1"/>
</dbReference>
<dbReference type="CDD" id="cd04433">
    <property type="entry name" value="AFD_class_I"/>
    <property type="match status" value="1"/>
</dbReference>
<gene>
    <name evidence="3" type="ORF">FYJ91_01750</name>
</gene>
<dbReference type="PANTHER" id="PTHR43767:SF10">
    <property type="entry name" value="SURFACTIN SYNTHASE SUBUNIT 1"/>
    <property type="match status" value="1"/>
</dbReference>
<dbReference type="EMBL" id="VTOU01000001">
    <property type="protein sequence ID" value="TZG28894.1"/>
    <property type="molecule type" value="Genomic_DNA"/>
</dbReference>
<proteinExistence type="predicted"/>
<evidence type="ECO:0000313" key="4">
    <source>
        <dbReference type="Proteomes" id="UP000322077"/>
    </source>
</evidence>
<dbReference type="Pfam" id="PF13193">
    <property type="entry name" value="AMP-binding_C"/>
    <property type="match status" value="1"/>
</dbReference>
<dbReference type="InterPro" id="IPR042099">
    <property type="entry name" value="ANL_N_sf"/>
</dbReference>
<dbReference type="Gene3D" id="3.30.300.30">
    <property type="match status" value="1"/>
</dbReference>
<dbReference type="InterPro" id="IPR050237">
    <property type="entry name" value="ATP-dep_AMP-bd_enzyme"/>
</dbReference>
<accession>A0A5D9CAR9</accession>
<name>A0A5D9CAR9_9SPHN</name>
<sequence>MTMATTIAEVINDQLARDPEEGAIQFHGTWYSRARLKAFVDKIDAALAAAGVPEGAPIGFAPHNRPAFAAALVALFSRQRPIVMIYAYQSPEAIANKLRDLKLPAVIAGVEQWTDPTLNAARDLGSAAIALSDDGAEVELLEPWKAVPGVEQRKSDGVPSVALLTSGTTGPPKHFEISYEKLLKRMVIATEFGASERNPLFSFFPLGNISGIYLIVPAIASGQPIIMVDKFNVADWVAFVKQYKPEFLGVPPAAFRMILDADVDYDDISSLKLINTGAATLDPALRREFEAKYPILVTQSYGATEFGGIVTITTPDHVKEFGDSKADSVGRPCPGVKLRVVDVDSGADLPAGEEGRLLVFAPGMSDDYIETTDLVMIDPDGFLFHRGRLDGAIMRGGFKIVPEQVMEALNRHPKVAASAVVGLAEPRLGAVPVALVQPRDMDDAPDAASLDTHLRSLLPKTMIPTDYRVVKALPRTPSLKIDMGAAKRMFEAT</sequence>
<keyword evidence="3" id="KW-0436">Ligase</keyword>